<comment type="caution">
    <text evidence="2">The sequence shown here is derived from an EMBL/GenBank/DDBJ whole genome shotgun (WGS) entry which is preliminary data.</text>
</comment>
<sequence>MMACRAIGCIDHSSTLHAALRPESPASPKAHHQLPTATRIRDSLCQPKLQPARQFKRGPIQFVNKPTNTMAAISMPIAARAEYALHQLAKRDKNWAQREPGVIVVLVIVFLVLVLVIAMFINKKRQAVKGVA</sequence>
<keyword evidence="1" id="KW-1133">Transmembrane helix</keyword>
<feature type="transmembrane region" description="Helical" evidence="1">
    <location>
        <begin position="101"/>
        <end position="121"/>
    </location>
</feature>
<accession>A0A4Q4QNM0</accession>
<organism evidence="2 3">
    <name type="scientific">Alternaria arborescens</name>
    <dbReference type="NCBI Taxonomy" id="156630"/>
    <lineage>
        <taxon>Eukaryota</taxon>
        <taxon>Fungi</taxon>
        <taxon>Dikarya</taxon>
        <taxon>Ascomycota</taxon>
        <taxon>Pezizomycotina</taxon>
        <taxon>Dothideomycetes</taxon>
        <taxon>Pleosporomycetidae</taxon>
        <taxon>Pleosporales</taxon>
        <taxon>Pleosporineae</taxon>
        <taxon>Pleosporaceae</taxon>
        <taxon>Alternaria</taxon>
        <taxon>Alternaria sect. Alternaria</taxon>
    </lineage>
</organism>
<keyword evidence="1" id="KW-0812">Transmembrane</keyword>
<keyword evidence="1" id="KW-0472">Membrane</keyword>
<gene>
    <name evidence="2" type="ORF">AA0113_g10548</name>
</gene>
<dbReference type="EMBL" id="PEJP01000055">
    <property type="protein sequence ID" value="RYO45031.1"/>
    <property type="molecule type" value="Genomic_DNA"/>
</dbReference>
<dbReference type="AlphaFoldDB" id="A0A4Q4QNM0"/>
<proteinExistence type="predicted"/>
<reference evidence="3" key="1">
    <citation type="journal article" date="2019" name="bioRxiv">
        <title>Genomics, evolutionary history and diagnostics of the Alternaria alternata species group including apple and Asian pear pathotypes.</title>
        <authorList>
            <person name="Armitage A.D."/>
            <person name="Cockerton H.M."/>
            <person name="Sreenivasaprasad S."/>
            <person name="Woodhall J.W."/>
            <person name="Lane C.R."/>
            <person name="Harrison R.J."/>
            <person name="Clarkson J.P."/>
        </authorList>
    </citation>
    <scope>NUCLEOTIDE SEQUENCE [LARGE SCALE GENOMIC DNA]</scope>
    <source>
        <strain evidence="3">RGR 97.0016</strain>
    </source>
</reference>
<protein>
    <submittedName>
        <fullName evidence="2">Uncharacterized protein</fullName>
    </submittedName>
</protein>
<dbReference type="OrthoDB" id="5402816at2759"/>
<evidence type="ECO:0000256" key="1">
    <source>
        <dbReference type="SAM" id="Phobius"/>
    </source>
</evidence>
<name>A0A4Q4QNM0_9PLEO</name>
<dbReference type="Proteomes" id="UP000293823">
    <property type="component" value="Unassembled WGS sequence"/>
</dbReference>
<keyword evidence="3" id="KW-1185">Reference proteome</keyword>
<evidence type="ECO:0000313" key="3">
    <source>
        <dbReference type="Proteomes" id="UP000293823"/>
    </source>
</evidence>
<evidence type="ECO:0000313" key="2">
    <source>
        <dbReference type="EMBL" id="RYO45031.1"/>
    </source>
</evidence>